<sequence>MYILLIGYLYVILMFSAALIASKGVIYGLLVFVLLGVLPSWLLFWVKRRGQIVRARKAAETLAESGAAGNDQTSH</sequence>
<proteinExistence type="predicted"/>
<comment type="caution">
    <text evidence="2">The sequence shown here is derived from an EMBL/GenBank/DDBJ whole genome shotgun (WGS) entry which is preliminary data.</text>
</comment>
<feature type="transmembrane region" description="Helical" evidence="1">
    <location>
        <begin position="27"/>
        <end position="46"/>
    </location>
</feature>
<organism evidence="2 3">
    <name type="scientific">Chitinilyticum piscinae</name>
    <dbReference type="NCBI Taxonomy" id="2866724"/>
    <lineage>
        <taxon>Bacteria</taxon>
        <taxon>Pseudomonadati</taxon>
        <taxon>Pseudomonadota</taxon>
        <taxon>Betaproteobacteria</taxon>
        <taxon>Neisseriales</taxon>
        <taxon>Chitinibacteraceae</taxon>
        <taxon>Chitinilyticum</taxon>
    </lineage>
</organism>
<keyword evidence="1" id="KW-0472">Membrane</keyword>
<accession>A0A8J7FSY8</accession>
<feature type="transmembrane region" description="Helical" evidence="1">
    <location>
        <begin position="5"/>
        <end position="21"/>
    </location>
</feature>
<evidence type="ECO:0000313" key="3">
    <source>
        <dbReference type="Proteomes" id="UP000604481"/>
    </source>
</evidence>
<keyword evidence="1" id="KW-0812">Transmembrane</keyword>
<dbReference type="Proteomes" id="UP000604481">
    <property type="component" value="Unassembled WGS sequence"/>
</dbReference>
<name>A0A8J7FSY8_9NEIS</name>
<keyword evidence="1" id="KW-1133">Transmembrane helix</keyword>
<dbReference type="AlphaFoldDB" id="A0A8J7FSY8"/>
<reference evidence="2 3" key="1">
    <citation type="submission" date="2020-10" db="EMBL/GenBank/DDBJ databases">
        <title>The genome sequence of Chitinilyticum litopenaei 4Y14.</title>
        <authorList>
            <person name="Liu Y."/>
        </authorList>
    </citation>
    <scope>NUCLEOTIDE SEQUENCE [LARGE SCALE GENOMIC DNA]</scope>
    <source>
        <strain evidence="2 3">4Y14</strain>
    </source>
</reference>
<keyword evidence="3" id="KW-1185">Reference proteome</keyword>
<dbReference type="EMBL" id="JADFUA010000006">
    <property type="protein sequence ID" value="MBE9609966.1"/>
    <property type="molecule type" value="Genomic_DNA"/>
</dbReference>
<dbReference type="RefSeq" id="WP_194116488.1">
    <property type="nucleotide sequence ID" value="NZ_JADFUA010000006.1"/>
</dbReference>
<evidence type="ECO:0000313" key="2">
    <source>
        <dbReference type="EMBL" id="MBE9609966.1"/>
    </source>
</evidence>
<protein>
    <submittedName>
        <fullName evidence="2">Uncharacterized protein</fullName>
    </submittedName>
</protein>
<evidence type="ECO:0000256" key="1">
    <source>
        <dbReference type="SAM" id="Phobius"/>
    </source>
</evidence>
<gene>
    <name evidence="2" type="ORF">INR99_11490</name>
</gene>